<evidence type="ECO:0000256" key="5">
    <source>
        <dbReference type="ARBA" id="ARBA00023235"/>
    </source>
</evidence>
<dbReference type="GO" id="GO:0006635">
    <property type="term" value="P:fatty acid beta-oxidation"/>
    <property type="evidence" value="ECO:0007669"/>
    <property type="project" value="UniProtKB-UniPathway"/>
</dbReference>
<dbReference type="Proteomes" id="UP000604046">
    <property type="component" value="Unassembled WGS sequence"/>
</dbReference>
<sequence>MITACDIRFCTEDRSQGRLTGTWPLRNQMFTWPDAYFQAAEVDVGLAADVGGLQRFPKIIGNQSLVRELALSGRKMAATEAYQQGLVSRVCASKEAMMAEALDLAKAIAAKSPVATLGVKQFLNYARDHSVEESLEYAITWNMSMLQGADMALAAASMLQKSSPSFGNLPPARSKL</sequence>
<reference evidence="6" key="1">
    <citation type="submission" date="2021-02" db="EMBL/GenBank/DDBJ databases">
        <authorList>
            <person name="Dougan E. K."/>
            <person name="Rhodes N."/>
            <person name="Thang M."/>
            <person name="Chan C."/>
        </authorList>
    </citation>
    <scope>NUCLEOTIDE SEQUENCE</scope>
</reference>
<dbReference type="PANTHER" id="PTHR43149">
    <property type="entry name" value="ENOYL-COA HYDRATASE"/>
    <property type="match status" value="1"/>
</dbReference>
<dbReference type="GO" id="GO:0051750">
    <property type="term" value="F:delta(3,5)-delta(2,4)-dienoyl-CoA isomerase activity"/>
    <property type="evidence" value="ECO:0007669"/>
    <property type="project" value="TreeGrafter"/>
</dbReference>
<dbReference type="PANTHER" id="PTHR43149:SF1">
    <property type="entry name" value="DELTA(3,5)-DELTA(2,4)-DIENOYL-COA ISOMERASE, MITOCHONDRIAL"/>
    <property type="match status" value="1"/>
</dbReference>
<dbReference type="CDD" id="cd06558">
    <property type="entry name" value="crotonase-like"/>
    <property type="match status" value="1"/>
</dbReference>
<dbReference type="UniPathway" id="UPA00659"/>
<comment type="similarity">
    <text evidence="2">Belongs to the enoyl-CoA hydratase/isomerase family.</text>
</comment>
<dbReference type="Gene3D" id="1.10.12.10">
    <property type="entry name" value="Lyase 2-enoyl-coa Hydratase, Chain A, domain 2"/>
    <property type="match status" value="1"/>
</dbReference>
<keyword evidence="7" id="KW-1185">Reference proteome</keyword>
<dbReference type="InterPro" id="IPR001753">
    <property type="entry name" value="Enoyl-CoA_hydra/iso"/>
</dbReference>
<dbReference type="GO" id="GO:0005739">
    <property type="term" value="C:mitochondrion"/>
    <property type="evidence" value="ECO:0007669"/>
    <property type="project" value="TreeGrafter"/>
</dbReference>
<keyword evidence="5" id="KW-0413">Isomerase</keyword>
<evidence type="ECO:0000256" key="3">
    <source>
        <dbReference type="ARBA" id="ARBA00022832"/>
    </source>
</evidence>
<accession>A0A812KKW0</accession>
<dbReference type="Gene3D" id="3.90.226.10">
    <property type="entry name" value="2-enoyl-CoA Hydratase, Chain A, domain 1"/>
    <property type="match status" value="1"/>
</dbReference>
<evidence type="ECO:0000256" key="2">
    <source>
        <dbReference type="ARBA" id="ARBA00005254"/>
    </source>
</evidence>
<dbReference type="InterPro" id="IPR029045">
    <property type="entry name" value="ClpP/crotonase-like_dom_sf"/>
</dbReference>
<dbReference type="FunFam" id="1.10.12.10:FF:000004">
    <property type="entry name" value="Delta3,5-delta2,4-dienoyl-CoA isomerase"/>
    <property type="match status" value="1"/>
</dbReference>
<gene>
    <name evidence="6" type="primary">Ech1</name>
    <name evidence="6" type="ORF">SNAT2548_LOCUS9506</name>
</gene>
<keyword evidence="3" id="KW-0276">Fatty acid metabolism</keyword>
<protein>
    <submittedName>
        <fullName evidence="6">Ech1 protein</fullName>
    </submittedName>
</protein>
<proteinExistence type="inferred from homology"/>
<dbReference type="InterPro" id="IPR014748">
    <property type="entry name" value="Enoyl-CoA_hydra_C"/>
</dbReference>
<dbReference type="OrthoDB" id="14970at2759"/>
<name>A0A812KKW0_9DINO</name>
<dbReference type="InterPro" id="IPR045002">
    <property type="entry name" value="Ech1-like"/>
</dbReference>
<organism evidence="6 7">
    <name type="scientific">Symbiodinium natans</name>
    <dbReference type="NCBI Taxonomy" id="878477"/>
    <lineage>
        <taxon>Eukaryota</taxon>
        <taxon>Sar</taxon>
        <taxon>Alveolata</taxon>
        <taxon>Dinophyceae</taxon>
        <taxon>Suessiales</taxon>
        <taxon>Symbiodiniaceae</taxon>
        <taxon>Symbiodinium</taxon>
    </lineage>
</organism>
<comment type="pathway">
    <text evidence="1">Lipid metabolism; fatty acid beta-oxidation.</text>
</comment>
<evidence type="ECO:0000256" key="1">
    <source>
        <dbReference type="ARBA" id="ARBA00005005"/>
    </source>
</evidence>
<dbReference type="EMBL" id="CAJNDS010000746">
    <property type="protein sequence ID" value="CAE7231608.1"/>
    <property type="molecule type" value="Genomic_DNA"/>
</dbReference>
<comment type="caution">
    <text evidence="6">The sequence shown here is derived from an EMBL/GenBank/DDBJ whole genome shotgun (WGS) entry which is preliminary data.</text>
</comment>
<evidence type="ECO:0000256" key="4">
    <source>
        <dbReference type="ARBA" id="ARBA00023098"/>
    </source>
</evidence>
<dbReference type="Pfam" id="PF00378">
    <property type="entry name" value="ECH_1"/>
    <property type="match status" value="1"/>
</dbReference>
<evidence type="ECO:0000313" key="7">
    <source>
        <dbReference type="Proteomes" id="UP000604046"/>
    </source>
</evidence>
<keyword evidence="4" id="KW-0443">Lipid metabolism</keyword>
<dbReference type="SUPFAM" id="SSF52096">
    <property type="entry name" value="ClpP/crotonase"/>
    <property type="match status" value="1"/>
</dbReference>
<evidence type="ECO:0000313" key="6">
    <source>
        <dbReference type="EMBL" id="CAE7231608.1"/>
    </source>
</evidence>
<dbReference type="AlphaFoldDB" id="A0A812KKW0"/>